<evidence type="ECO:0000313" key="3">
    <source>
        <dbReference type="Proteomes" id="UP000774617"/>
    </source>
</evidence>
<feature type="region of interest" description="Disordered" evidence="1">
    <location>
        <begin position="26"/>
        <end position="47"/>
    </location>
</feature>
<accession>A0ABQ8GIP7</accession>
<keyword evidence="3" id="KW-1185">Reference proteome</keyword>
<evidence type="ECO:0000256" key="1">
    <source>
        <dbReference type="SAM" id="MobiDB-lite"/>
    </source>
</evidence>
<dbReference type="EMBL" id="JAGTJR010000007">
    <property type="protein sequence ID" value="KAH7057158.1"/>
    <property type="molecule type" value="Genomic_DNA"/>
</dbReference>
<protein>
    <submittedName>
        <fullName evidence="2">Uncharacterized protein</fullName>
    </submittedName>
</protein>
<gene>
    <name evidence="2" type="ORF">B0J12DRAFT_404907</name>
</gene>
<sequence length="260" mass="27809">MTPAVRLRPFACVLFSGATNKAHRGSVAGPAGRACSRARGHGSQRSLTDTARLSYAPGVRLLARRASTGAGRPWWASNPCFPTCAGRRAQARQGIRAGSSSYNGRPFAGAHRLSRCHFERSVALLPSPSAQPRLFTLGPFWLPTPALVCTPDAAASLNCLCERSTSSRFLSLQLPHLGAFSPPASELLLRPSFLILRPYLHPGPAVTPAASHSVGLQESHVSTRKTRRKPAVSAGHNPTTTANRHTTLHHTTPHPPDCFV</sequence>
<reference evidence="2 3" key="1">
    <citation type="journal article" date="2021" name="Nat. Commun.">
        <title>Genetic determinants of endophytism in the Arabidopsis root mycobiome.</title>
        <authorList>
            <person name="Mesny F."/>
            <person name="Miyauchi S."/>
            <person name="Thiergart T."/>
            <person name="Pickel B."/>
            <person name="Atanasova L."/>
            <person name="Karlsson M."/>
            <person name="Huettel B."/>
            <person name="Barry K.W."/>
            <person name="Haridas S."/>
            <person name="Chen C."/>
            <person name="Bauer D."/>
            <person name="Andreopoulos W."/>
            <person name="Pangilinan J."/>
            <person name="LaButti K."/>
            <person name="Riley R."/>
            <person name="Lipzen A."/>
            <person name="Clum A."/>
            <person name="Drula E."/>
            <person name="Henrissat B."/>
            <person name="Kohler A."/>
            <person name="Grigoriev I.V."/>
            <person name="Martin F.M."/>
            <person name="Hacquard S."/>
        </authorList>
    </citation>
    <scope>NUCLEOTIDE SEQUENCE [LARGE SCALE GENOMIC DNA]</scope>
    <source>
        <strain evidence="2 3">MPI-SDFR-AT-0080</strain>
    </source>
</reference>
<dbReference type="Proteomes" id="UP000774617">
    <property type="component" value="Unassembled WGS sequence"/>
</dbReference>
<evidence type="ECO:0000313" key="2">
    <source>
        <dbReference type="EMBL" id="KAH7057158.1"/>
    </source>
</evidence>
<organism evidence="2 3">
    <name type="scientific">Macrophomina phaseolina</name>
    <dbReference type="NCBI Taxonomy" id="35725"/>
    <lineage>
        <taxon>Eukaryota</taxon>
        <taxon>Fungi</taxon>
        <taxon>Dikarya</taxon>
        <taxon>Ascomycota</taxon>
        <taxon>Pezizomycotina</taxon>
        <taxon>Dothideomycetes</taxon>
        <taxon>Dothideomycetes incertae sedis</taxon>
        <taxon>Botryosphaeriales</taxon>
        <taxon>Botryosphaeriaceae</taxon>
        <taxon>Macrophomina</taxon>
    </lineage>
</organism>
<name>A0ABQ8GIP7_9PEZI</name>
<comment type="caution">
    <text evidence="2">The sequence shown here is derived from an EMBL/GenBank/DDBJ whole genome shotgun (WGS) entry which is preliminary data.</text>
</comment>
<feature type="region of interest" description="Disordered" evidence="1">
    <location>
        <begin position="207"/>
        <end position="260"/>
    </location>
</feature>
<proteinExistence type="predicted"/>